<name>A0ABP7LP65_9ACTN</name>
<keyword evidence="3" id="KW-1185">Reference proteome</keyword>
<accession>A0ABP7LP65</accession>
<comment type="caution">
    <text evidence="2">The sequence shown here is derived from an EMBL/GenBank/DDBJ whole genome shotgun (WGS) entry which is preliminary data.</text>
</comment>
<reference evidence="3" key="1">
    <citation type="journal article" date="2019" name="Int. J. Syst. Evol. Microbiol.">
        <title>The Global Catalogue of Microorganisms (GCM) 10K type strain sequencing project: providing services to taxonomists for standard genome sequencing and annotation.</title>
        <authorList>
            <consortium name="The Broad Institute Genomics Platform"/>
            <consortium name="The Broad Institute Genome Sequencing Center for Infectious Disease"/>
            <person name="Wu L."/>
            <person name="Ma J."/>
        </authorList>
    </citation>
    <scope>NUCLEOTIDE SEQUENCE [LARGE SCALE GENOMIC DNA]</scope>
    <source>
        <strain evidence="3">JCM 16578</strain>
    </source>
</reference>
<sequence length="98" mass="9870">MPVTERPHATGDPLGVDPPPFLAELGRYARGAAGTAGLAVDPADLPGQHQVLVLRGSPGLGAVGAPMSAGRFDGLDDNGTDGEAAPGRRPDFCSVLVK</sequence>
<feature type="region of interest" description="Disordered" evidence="1">
    <location>
        <begin position="72"/>
        <end position="98"/>
    </location>
</feature>
<gene>
    <name evidence="2" type="ORF">GCM10022207_87580</name>
</gene>
<organism evidence="2 3">
    <name type="scientific">Streptomyces lannensis</name>
    <dbReference type="NCBI Taxonomy" id="766498"/>
    <lineage>
        <taxon>Bacteria</taxon>
        <taxon>Bacillati</taxon>
        <taxon>Actinomycetota</taxon>
        <taxon>Actinomycetes</taxon>
        <taxon>Kitasatosporales</taxon>
        <taxon>Streptomycetaceae</taxon>
        <taxon>Streptomyces</taxon>
    </lineage>
</organism>
<proteinExistence type="predicted"/>
<protein>
    <submittedName>
        <fullName evidence="2">Uncharacterized protein</fullName>
    </submittedName>
</protein>
<evidence type="ECO:0000313" key="2">
    <source>
        <dbReference type="EMBL" id="GAA3904731.1"/>
    </source>
</evidence>
<dbReference type="Proteomes" id="UP001501563">
    <property type="component" value="Unassembled WGS sequence"/>
</dbReference>
<evidence type="ECO:0000256" key="1">
    <source>
        <dbReference type="SAM" id="MobiDB-lite"/>
    </source>
</evidence>
<dbReference type="EMBL" id="BAAAZA010000057">
    <property type="protein sequence ID" value="GAA3904731.1"/>
    <property type="molecule type" value="Genomic_DNA"/>
</dbReference>
<evidence type="ECO:0000313" key="3">
    <source>
        <dbReference type="Proteomes" id="UP001501563"/>
    </source>
</evidence>